<dbReference type="InterPro" id="IPR052019">
    <property type="entry name" value="F420H2_bilvrd_red/Heme_oxyg"/>
</dbReference>
<keyword evidence="4" id="KW-1185">Reference proteome</keyword>
<sequence>MNLEQGEMRGRVERERVVRLATVDDRGRAHVVPVIFAVDGDVFYSPTDKKARPPKRLRNLDHDERVTILADFYDEDWVKAWWVRLRGTGRVVGDGPERTHAIGLLDRKYPQFAGPAYAEDGGPMLAVDIGEWTGWAYSGRPLGGRGWWPWRGRPWRRSR</sequence>
<proteinExistence type="predicted"/>
<dbReference type="EMBL" id="BAAABM010000051">
    <property type="protein sequence ID" value="GAA0358103.1"/>
    <property type="molecule type" value="Genomic_DNA"/>
</dbReference>
<dbReference type="Gene3D" id="2.30.110.10">
    <property type="entry name" value="Electron Transport, Fmn-binding Protein, Chain A"/>
    <property type="match status" value="1"/>
</dbReference>
<gene>
    <name evidence="3" type="ORF">GCM10010151_54740</name>
</gene>
<evidence type="ECO:0000313" key="4">
    <source>
        <dbReference type="Proteomes" id="UP001501822"/>
    </source>
</evidence>
<dbReference type="PANTHER" id="PTHR35176">
    <property type="entry name" value="HEME OXYGENASE HI_0854-RELATED"/>
    <property type="match status" value="1"/>
</dbReference>
<evidence type="ECO:0000313" key="3">
    <source>
        <dbReference type="EMBL" id="GAA0358103.1"/>
    </source>
</evidence>
<dbReference type="SUPFAM" id="SSF50475">
    <property type="entry name" value="FMN-binding split barrel"/>
    <property type="match status" value="1"/>
</dbReference>
<reference evidence="3 4" key="1">
    <citation type="journal article" date="2019" name="Int. J. Syst. Evol. Microbiol.">
        <title>The Global Catalogue of Microorganisms (GCM) 10K type strain sequencing project: providing services to taxonomists for standard genome sequencing and annotation.</title>
        <authorList>
            <consortium name="The Broad Institute Genomics Platform"/>
            <consortium name="The Broad Institute Genome Sequencing Center for Infectious Disease"/>
            <person name="Wu L."/>
            <person name="Ma J."/>
        </authorList>
    </citation>
    <scope>NUCLEOTIDE SEQUENCE [LARGE SCALE GENOMIC DNA]</scope>
    <source>
        <strain evidence="3 4">JCM 3146</strain>
    </source>
</reference>
<name>A0ABN0X8V5_9ACTN</name>
<dbReference type="Pfam" id="PF01243">
    <property type="entry name" value="PNPOx_N"/>
    <property type="match status" value="1"/>
</dbReference>
<dbReference type="PANTHER" id="PTHR35176:SF2">
    <property type="entry name" value="F420H(2)-DEPENDENT REDUCTASE RV1155"/>
    <property type="match status" value="1"/>
</dbReference>
<evidence type="ECO:0000259" key="2">
    <source>
        <dbReference type="Pfam" id="PF01243"/>
    </source>
</evidence>
<feature type="domain" description="Pyridoxamine 5'-phosphate oxidase N-terminal" evidence="2">
    <location>
        <begin position="7"/>
        <end position="113"/>
    </location>
</feature>
<dbReference type="InterPro" id="IPR012349">
    <property type="entry name" value="Split_barrel_FMN-bd"/>
</dbReference>
<protein>
    <recommendedName>
        <fullName evidence="2">Pyridoxamine 5'-phosphate oxidase N-terminal domain-containing protein</fullName>
    </recommendedName>
</protein>
<dbReference type="RefSeq" id="WP_252798551.1">
    <property type="nucleotide sequence ID" value="NZ_BAAABM010000051.1"/>
</dbReference>
<accession>A0ABN0X8V5</accession>
<evidence type="ECO:0000256" key="1">
    <source>
        <dbReference type="ARBA" id="ARBA00023002"/>
    </source>
</evidence>
<dbReference type="InterPro" id="IPR011576">
    <property type="entry name" value="Pyridox_Oxase_N"/>
</dbReference>
<comment type="caution">
    <text evidence="3">The sequence shown here is derived from an EMBL/GenBank/DDBJ whole genome shotgun (WGS) entry which is preliminary data.</text>
</comment>
<keyword evidence="1" id="KW-0560">Oxidoreductase</keyword>
<organism evidence="3 4">
    <name type="scientific">Actinoallomurus spadix</name>
    <dbReference type="NCBI Taxonomy" id="79912"/>
    <lineage>
        <taxon>Bacteria</taxon>
        <taxon>Bacillati</taxon>
        <taxon>Actinomycetota</taxon>
        <taxon>Actinomycetes</taxon>
        <taxon>Streptosporangiales</taxon>
        <taxon>Thermomonosporaceae</taxon>
        <taxon>Actinoallomurus</taxon>
    </lineage>
</organism>
<dbReference type="Proteomes" id="UP001501822">
    <property type="component" value="Unassembled WGS sequence"/>
</dbReference>